<comment type="caution">
    <text evidence="2">The sequence shown here is derived from an EMBL/GenBank/DDBJ whole genome shotgun (WGS) entry which is preliminary data.</text>
</comment>
<reference evidence="2 3" key="1">
    <citation type="submission" date="2020-03" db="EMBL/GenBank/DDBJ databases">
        <title>Draft genome sequence of environmentally isolated cultures.</title>
        <authorList>
            <person name="Wilson H.S."/>
            <person name="De Leon M.E."/>
        </authorList>
    </citation>
    <scope>NUCLEOTIDE SEQUENCE [LARGE SCALE GENOMIC DNA]</scope>
    <source>
        <strain evidence="2 3">HSC-31F16</strain>
    </source>
</reference>
<evidence type="ECO:0000256" key="1">
    <source>
        <dbReference type="SAM" id="MobiDB-lite"/>
    </source>
</evidence>
<dbReference type="RefSeq" id="WP_166452490.1">
    <property type="nucleotide sequence ID" value="NZ_JAAOMA010000020.1"/>
</dbReference>
<dbReference type="EMBL" id="JAAOMA010000020">
    <property type="protein sequence ID" value="NHR06500.1"/>
    <property type="molecule type" value="Genomic_DNA"/>
</dbReference>
<feature type="region of interest" description="Disordered" evidence="1">
    <location>
        <begin position="45"/>
        <end position="80"/>
    </location>
</feature>
<keyword evidence="3" id="KW-1185">Reference proteome</keyword>
<name>A0ABX0L6U1_9NEIS</name>
<evidence type="ECO:0000313" key="2">
    <source>
        <dbReference type="EMBL" id="NHR06500.1"/>
    </source>
</evidence>
<dbReference type="Proteomes" id="UP001515641">
    <property type="component" value="Unassembled WGS sequence"/>
</dbReference>
<proteinExistence type="predicted"/>
<gene>
    <name evidence="2" type="ORF">HA052_15005</name>
</gene>
<accession>A0ABX0L6U1</accession>
<feature type="compositionally biased region" description="Pro residues" evidence="1">
    <location>
        <begin position="51"/>
        <end position="71"/>
    </location>
</feature>
<evidence type="ECO:0000313" key="3">
    <source>
        <dbReference type="Proteomes" id="UP001515641"/>
    </source>
</evidence>
<organism evidence="2 3">
    <name type="scientific">Chromobacterium fluminis</name>
    <dbReference type="NCBI Taxonomy" id="3044269"/>
    <lineage>
        <taxon>Bacteria</taxon>
        <taxon>Pseudomonadati</taxon>
        <taxon>Pseudomonadota</taxon>
        <taxon>Betaproteobacteria</taxon>
        <taxon>Neisseriales</taxon>
        <taxon>Chromobacteriaceae</taxon>
        <taxon>Chromobacterium</taxon>
    </lineage>
</organism>
<protein>
    <submittedName>
        <fullName evidence="2">Uncharacterized protein</fullName>
    </submittedName>
</protein>
<sequence>MTQAALDEATRQRLAAEVDRLVAMNIDRRTARRIVWDDYQDELAASQVAAPAPPADTPAPEPPASVPPPNHPFWRAEDEPPLTPEWLERNRRQLAHVKQLLR</sequence>